<dbReference type="AlphaFoldDB" id="A0A7J6PS80"/>
<gene>
    <name evidence="1" type="ORF">FOZ62_011963</name>
</gene>
<feature type="non-terminal residue" evidence="1">
    <location>
        <position position="1"/>
    </location>
</feature>
<dbReference type="Proteomes" id="UP000574390">
    <property type="component" value="Unassembled WGS sequence"/>
</dbReference>
<reference evidence="1 2" key="1">
    <citation type="submission" date="2020-04" db="EMBL/GenBank/DDBJ databases">
        <title>Perkinsus olseni comparative genomics.</title>
        <authorList>
            <person name="Bogema D.R."/>
        </authorList>
    </citation>
    <scope>NUCLEOTIDE SEQUENCE [LARGE SCALE GENOMIC DNA]</scope>
    <source>
        <strain evidence="1">ATCC PRA-205</strain>
    </source>
</reference>
<dbReference type="EMBL" id="JABANM010034982">
    <property type="protein sequence ID" value="KAF4698747.1"/>
    <property type="molecule type" value="Genomic_DNA"/>
</dbReference>
<proteinExistence type="predicted"/>
<comment type="caution">
    <text evidence="1">The sequence shown here is derived from an EMBL/GenBank/DDBJ whole genome shotgun (WGS) entry which is preliminary data.</text>
</comment>
<protein>
    <submittedName>
        <fullName evidence="1">Uncharacterized protein</fullName>
    </submittedName>
</protein>
<evidence type="ECO:0000313" key="1">
    <source>
        <dbReference type="EMBL" id="KAF4698747.1"/>
    </source>
</evidence>
<accession>A0A7J6PS80</accession>
<evidence type="ECO:0000313" key="2">
    <source>
        <dbReference type="Proteomes" id="UP000574390"/>
    </source>
</evidence>
<organism evidence="1 2">
    <name type="scientific">Perkinsus olseni</name>
    <name type="common">Perkinsus atlanticus</name>
    <dbReference type="NCBI Taxonomy" id="32597"/>
    <lineage>
        <taxon>Eukaryota</taxon>
        <taxon>Sar</taxon>
        <taxon>Alveolata</taxon>
        <taxon>Perkinsozoa</taxon>
        <taxon>Perkinsea</taxon>
        <taxon>Perkinsida</taxon>
        <taxon>Perkinsidae</taxon>
        <taxon>Perkinsus</taxon>
    </lineage>
</organism>
<feature type="non-terminal residue" evidence="1">
    <location>
        <position position="136"/>
    </location>
</feature>
<sequence length="136" mass="15199">VPGDVLCLEALVGGWGVSHICSCEVVSLTCELLIIPPRDLTDADHELRMRPLVEALTMERDEARAHLIERIRGDSLWRRKKAAIARSVRAREKAVLPRHMASECLGELVDAWGERRGGSIFRMNHEMVQACMGDKG</sequence>
<name>A0A7J6PS80_PEROL</name>